<proteinExistence type="predicted"/>
<dbReference type="Pfam" id="PF13365">
    <property type="entry name" value="Trypsin_2"/>
    <property type="match status" value="1"/>
</dbReference>
<evidence type="ECO:0000256" key="4">
    <source>
        <dbReference type="SAM" id="Phobius"/>
    </source>
</evidence>
<keyword evidence="7" id="KW-1185">Reference proteome</keyword>
<evidence type="ECO:0000256" key="3">
    <source>
        <dbReference type="SAM" id="MobiDB-lite"/>
    </source>
</evidence>
<dbReference type="Pfam" id="PF13180">
    <property type="entry name" value="PDZ_2"/>
    <property type="match status" value="1"/>
</dbReference>
<evidence type="ECO:0000259" key="5">
    <source>
        <dbReference type="PROSITE" id="PS50106"/>
    </source>
</evidence>
<feature type="region of interest" description="Disordered" evidence="3">
    <location>
        <begin position="1"/>
        <end position="30"/>
    </location>
</feature>
<evidence type="ECO:0000313" key="7">
    <source>
        <dbReference type="Proteomes" id="UP001357733"/>
    </source>
</evidence>
<dbReference type="GO" id="GO:0004252">
    <property type="term" value="F:serine-type endopeptidase activity"/>
    <property type="evidence" value="ECO:0007669"/>
    <property type="project" value="InterPro"/>
</dbReference>
<dbReference type="InterPro" id="IPR001940">
    <property type="entry name" value="Peptidase_S1C"/>
</dbReference>
<keyword evidence="4" id="KW-0472">Membrane</keyword>
<dbReference type="InterPro" id="IPR036034">
    <property type="entry name" value="PDZ_sf"/>
</dbReference>
<keyword evidence="4" id="KW-0812">Transmembrane</keyword>
<sequence>MTNENYDKFDDTKGLDNNRENSNDESFTQKIYDDEDFKNKTYESYKNYSDYDNQSSYVGDKDSNDEYDILRKKERMKNREEKLRSMIREEVNRKKSHPILTFLFSVLGSLLAVILLLNFGPKFLPGVFTPAANESQNIGTNGENVVNISPSEEKNTESLVYEKASKSVVGVTTVIPGESNPFFQMPSGQGVGSGVIMSEDGYILTNSHVISDGMAQDVKVVFKDKNKEPMPAKVLWFDKDMDLAVLKIDAHGLTPISLGDSSKITVGDKAIAIGNPLGLDLQSTLTSGYISGLDRTIKVQNGQMDGLIQTDAAINSGNSGGALLNNRGELIGINTAKAGGAEGLGFAIPINEANAIVKKIQSGSNFEPVVMGIKSVTTDYYKGVTGRDPGVDKGIIVVEVVKNSPAEACGLRQNDIIVSIDDTEISSMGKLRSKLLSYDLGDKAKLKVIRDGKEMEIEITFSGQLN</sequence>
<dbReference type="SUPFAM" id="SSF50156">
    <property type="entry name" value="PDZ domain-like"/>
    <property type="match status" value="1"/>
</dbReference>
<protein>
    <submittedName>
        <fullName evidence="6">Trypsin-like peptidase domain-containing protein</fullName>
    </submittedName>
</protein>
<keyword evidence="2" id="KW-0378">Hydrolase</keyword>
<feature type="compositionally biased region" description="Basic and acidic residues" evidence="3">
    <location>
        <begin position="1"/>
        <end position="22"/>
    </location>
</feature>
<dbReference type="RefSeq" id="WP_324618686.1">
    <property type="nucleotide sequence ID" value="NZ_JAYKOT010000001.1"/>
</dbReference>
<feature type="transmembrane region" description="Helical" evidence="4">
    <location>
        <begin position="99"/>
        <end position="120"/>
    </location>
</feature>
<organism evidence="6 7">
    <name type="scientific">Citroniella saccharovorans</name>
    <dbReference type="NCBI Taxonomy" id="2053367"/>
    <lineage>
        <taxon>Bacteria</taxon>
        <taxon>Bacillati</taxon>
        <taxon>Bacillota</taxon>
        <taxon>Tissierellia</taxon>
        <taxon>Tissierellales</taxon>
        <taxon>Peptoniphilaceae</taxon>
        <taxon>Citroniella</taxon>
    </lineage>
</organism>
<evidence type="ECO:0000313" key="6">
    <source>
        <dbReference type="EMBL" id="MEB3428649.1"/>
    </source>
</evidence>
<gene>
    <name evidence="6" type="ORF">VLK81_01180</name>
</gene>
<name>A0AAW9MST4_9FIRM</name>
<reference evidence="6 7" key="1">
    <citation type="submission" date="2024-01" db="EMBL/GenBank/DDBJ databases">
        <title>Complete genome sequence of Citroniella saccharovorans strain M6.X9, isolated from human fecal sample.</title>
        <authorList>
            <person name="Cheng G."/>
            <person name="Westerholm M."/>
            <person name="Schnurer A."/>
        </authorList>
    </citation>
    <scope>NUCLEOTIDE SEQUENCE [LARGE SCALE GENOMIC DNA]</scope>
    <source>
        <strain evidence="6 7">DSM 29873</strain>
    </source>
</reference>
<dbReference type="InterPro" id="IPR051201">
    <property type="entry name" value="Chloro_Bact_Ser_Proteases"/>
</dbReference>
<feature type="domain" description="PDZ" evidence="5">
    <location>
        <begin position="386"/>
        <end position="452"/>
    </location>
</feature>
<dbReference type="InterPro" id="IPR001478">
    <property type="entry name" value="PDZ"/>
</dbReference>
<keyword evidence="1" id="KW-0645">Protease</keyword>
<dbReference type="EMBL" id="JAYKOT010000001">
    <property type="protein sequence ID" value="MEB3428649.1"/>
    <property type="molecule type" value="Genomic_DNA"/>
</dbReference>
<dbReference type="PROSITE" id="PS50106">
    <property type="entry name" value="PDZ"/>
    <property type="match status" value="1"/>
</dbReference>
<dbReference type="PRINTS" id="PR00834">
    <property type="entry name" value="PROTEASES2C"/>
</dbReference>
<dbReference type="PANTHER" id="PTHR43343">
    <property type="entry name" value="PEPTIDASE S12"/>
    <property type="match status" value="1"/>
</dbReference>
<keyword evidence="4" id="KW-1133">Transmembrane helix</keyword>
<dbReference type="SUPFAM" id="SSF50494">
    <property type="entry name" value="Trypsin-like serine proteases"/>
    <property type="match status" value="1"/>
</dbReference>
<dbReference type="InterPro" id="IPR009003">
    <property type="entry name" value="Peptidase_S1_PA"/>
</dbReference>
<dbReference type="Gene3D" id="2.30.42.10">
    <property type="match status" value="1"/>
</dbReference>
<dbReference type="GO" id="GO:0006508">
    <property type="term" value="P:proteolysis"/>
    <property type="evidence" value="ECO:0007669"/>
    <property type="project" value="UniProtKB-KW"/>
</dbReference>
<dbReference type="SMART" id="SM00228">
    <property type="entry name" value="PDZ"/>
    <property type="match status" value="1"/>
</dbReference>
<dbReference type="Gene3D" id="2.40.10.120">
    <property type="match status" value="1"/>
</dbReference>
<dbReference type="Proteomes" id="UP001357733">
    <property type="component" value="Unassembled WGS sequence"/>
</dbReference>
<evidence type="ECO:0000256" key="2">
    <source>
        <dbReference type="ARBA" id="ARBA00022801"/>
    </source>
</evidence>
<accession>A0AAW9MST4</accession>
<dbReference type="PANTHER" id="PTHR43343:SF3">
    <property type="entry name" value="PROTEASE DO-LIKE 8, CHLOROPLASTIC"/>
    <property type="match status" value="1"/>
</dbReference>
<dbReference type="AlphaFoldDB" id="A0AAW9MST4"/>
<comment type="caution">
    <text evidence="6">The sequence shown here is derived from an EMBL/GenBank/DDBJ whole genome shotgun (WGS) entry which is preliminary data.</text>
</comment>
<evidence type="ECO:0000256" key="1">
    <source>
        <dbReference type="ARBA" id="ARBA00022670"/>
    </source>
</evidence>